<dbReference type="PANTHER" id="PTHR24110">
    <property type="entry name" value="CENTROSOMAL PROTEIN OF 78 KDA"/>
    <property type="match status" value="1"/>
</dbReference>
<proteinExistence type="predicted"/>
<keyword evidence="4" id="KW-1185">Reference proteome</keyword>
<evidence type="ECO:0000256" key="1">
    <source>
        <dbReference type="SAM" id="Coils"/>
    </source>
</evidence>
<dbReference type="Proteomes" id="UP001162131">
    <property type="component" value="Unassembled WGS sequence"/>
</dbReference>
<evidence type="ECO:0000313" key="3">
    <source>
        <dbReference type="EMBL" id="CAG9321044.1"/>
    </source>
</evidence>
<dbReference type="Gene3D" id="3.80.10.10">
    <property type="entry name" value="Ribonuclease Inhibitor"/>
    <property type="match status" value="2"/>
</dbReference>
<dbReference type="SUPFAM" id="SSF52047">
    <property type="entry name" value="RNI-like"/>
    <property type="match status" value="1"/>
</dbReference>
<dbReference type="InterPro" id="IPR032675">
    <property type="entry name" value="LRR_dom_sf"/>
</dbReference>
<feature type="region of interest" description="Disordered" evidence="2">
    <location>
        <begin position="434"/>
        <end position="457"/>
    </location>
</feature>
<dbReference type="PANTHER" id="PTHR24110:SF3">
    <property type="entry name" value="CENTROSOMAL PROTEIN OF 78 KDA"/>
    <property type="match status" value="1"/>
</dbReference>
<evidence type="ECO:0000256" key="2">
    <source>
        <dbReference type="SAM" id="MobiDB-lite"/>
    </source>
</evidence>
<keyword evidence="1" id="KW-0175">Coiled coil</keyword>
<comment type="caution">
    <text evidence="3">The sequence shown here is derived from an EMBL/GenBank/DDBJ whole genome shotgun (WGS) entry which is preliminary data.</text>
</comment>
<accession>A0AAU9JH69</accession>
<name>A0AAU9JH69_9CILI</name>
<dbReference type="SMART" id="SM00368">
    <property type="entry name" value="LRR_RI"/>
    <property type="match status" value="2"/>
</dbReference>
<sequence length="594" mass="67926">MKRNRKKISQKLFTPLTSPHPLGSSARISTKGYSESYREICSKIHIMPNNHITSDLRNCEMKLNVDELKDKDLKSIQASLPGFQLLKRIFIWGRNFTDLVLEHDFYSSGSMIPSASEPFLKVKSPRKFYLVPNPEDKSDSEIHIDPGTVCNSRNRSYNAKVLKSLSLNMANNRAMTDIKLIGLKIGKEGWNFLAEGLEGEIPLVNLYINFCKMEDENLSVLIPPLMKSKTIKNLDFSSNELEESSGYDIGRIINMQIERRDHDMWLAGLRGSYIENPNKEGLEELNLSNNKLKDRAIYDLCHAFYHDNVLRCLDLKKNKITLDGIKEIVSLLYSNSSLLFLDIRENVNNEGTGILKAIITKLRKNFAEYSHENEENKAWKSKLMKLQQAIDPIFISEPNSFKHEKQPKKVKLRRKDTFDSDEYKNDELANKYLMKSHSEEISKNSSESDSESEEYIRPRQSLGNEHYLLQGQRSHDKCLQCHEYEEALENAENVCRALSIENTNLKKQIETLRKNDRNQQSWSNSAISRVEGQVAYIAQPESISAINASKQAQGGTGDDRGALQRIEAMMSELTRLMDVLEMSNRAGNAQSSVL</sequence>
<evidence type="ECO:0000313" key="4">
    <source>
        <dbReference type="Proteomes" id="UP001162131"/>
    </source>
</evidence>
<organism evidence="3 4">
    <name type="scientific">Blepharisma stoltei</name>
    <dbReference type="NCBI Taxonomy" id="1481888"/>
    <lineage>
        <taxon>Eukaryota</taxon>
        <taxon>Sar</taxon>
        <taxon>Alveolata</taxon>
        <taxon>Ciliophora</taxon>
        <taxon>Postciliodesmatophora</taxon>
        <taxon>Heterotrichea</taxon>
        <taxon>Heterotrichida</taxon>
        <taxon>Blepharismidae</taxon>
        <taxon>Blepharisma</taxon>
    </lineage>
</organism>
<protein>
    <submittedName>
        <fullName evidence="3">Uncharacterized protein</fullName>
    </submittedName>
</protein>
<dbReference type="EMBL" id="CAJZBQ010000027">
    <property type="protein sequence ID" value="CAG9321044.1"/>
    <property type="molecule type" value="Genomic_DNA"/>
</dbReference>
<gene>
    <name evidence="3" type="ORF">BSTOLATCC_MIC27616</name>
</gene>
<feature type="coiled-coil region" evidence="1">
    <location>
        <begin position="481"/>
        <end position="515"/>
    </location>
</feature>
<dbReference type="AlphaFoldDB" id="A0AAU9JH69"/>
<reference evidence="3" key="1">
    <citation type="submission" date="2021-09" db="EMBL/GenBank/DDBJ databases">
        <authorList>
            <consortium name="AG Swart"/>
            <person name="Singh M."/>
            <person name="Singh A."/>
            <person name="Seah K."/>
            <person name="Emmerich C."/>
        </authorList>
    </citation>
    <scope>NUCLEOTIDE SEQUENCE</scope>
    <source>
        <strain evidence="3">ATCC30299</strain>
    </source>
</reference>